<sequence>MDRVNLQERIAAAIGQYDNDTVDKSTIEQESPISPNSWKTTEDSR</sequence>
<proteinExistence type="predicted"/>
<evidence type="ECO:0000313" key="3">
    <source>
        <dbReference type="Proteomes" id="UP000060487"/>
    </source>
</evidence>
<protein>
    <submittedName>
        <fullName evidence="2">Uncharacterized protein</fullName>
    </submittedName>
</protein>
<feature type="region of interest" description="Disordered" evidence="1">
    <location>
        <begin position="17"/>
        <end position="45"/>
    </location>
</feature>
<gene>
    <name evidence="2" type="ORF">ASN18_0038</name>
</gene>
<reference evidence="2 3" key="1">
    <citation type="submission" date="2015-11" db="EMBL/GenBank/DDBJ databases">
        <authorList>
            <person name="Lin W."/>
        </authorList>
    </citation>
    <scope>NUCLEOTIDE SEQUENCE [LARGE SCALE GENOMIC DNA]</scope>
    <source>
        <strain evidence="2 3">HCH-1</strain>
    </source>
</reference>
<comment type="caution">
    <text evidence="2">The sequence shown here is derived from an EMBL/GenBank/DDBJ whole genome shotgun (WGS) entry which is preliminary data.</text>
</comment>
<evidence type="ECO:0000256" key="1">
    <source>
        <dbReference type="SAM" id="MobiDB-lite"/>
    </source>
</evidence>
<dbReference type="Proteomes" id="UP000060487">
    <property type="component" value="Unassembled WGS sequence"/>
</dbReference>
<organism evidence="2 3">
    <name type="scientific">Candidatus Magnetominusculus xianensis</name>
    <dbReference type="NCBI Taxonomy" id="1748249"/>
    <lineage>
        <taxon>Bacteria</taxon>
        <taxon>Pseudomonadati</taxon>
        <taxon>Nitrospirota</taxon>
        <taxon>Nitrospiria</taxon>
        <taxon>Nitrospirales</taxon>
        <taxon>Nitrospiraceae</taxon>
        <taxon>Candidatus Magnetominusculus</taxon>
    </lineage>
</organism>
<name>A0ABR5SJU5_9BACT</name>
<accession>A0ABR5SJU5</accession>
<dbReference type="RefSeq" id="WP_157072738.1">
    <property type="nucleotide sequence ID" value="NZ_LNQR01000001.1"/>
</dbReference>
<dbReference type="EMBL" id="LNQR01000001">
    <property type="protein sequence ID" value="KWT95110.1"/>
    <property type="molecule type" value="Genomic_DNA"/>
</dbReference>
<feature type="compositionally biased region" description="Polar residues" evidence="1">
    <location>
        <begin position="28"/>
        <end position="39"/>
    </location>
</feature>
<evidence type="ECO:0000313" key="2">
    <source>
        <dbReference type="EMBL" id="KWT95110.1"/>
    </source>
</evidence>
<keyword evidence="3" id="KW-1185">Reference proteome</keyword>